<dbReference type="InterPro" id="IPR036291">
    <property type="entry name" value="NAD(P)-bd_dom_sf"/>
</dbReference>
<evidence type="ECO:0000256" key="2">
    <source>
        <dbReference type="ARBA" id="ARBA00022857"/>
    </source>
</evidence>
<gene>
    <name evidence="5" type="ORF">K505DRAFT_321039</name>
</gene>
<dbReference type="InterPro" id="IPR051164">
    <property type="entry name" value="NmrA-like_oxidored"/>
</dbReference>
<evidence type="ECO:0000256" key="3">
    <source>
        <dbReference type="ARBA" id="ARBA00023002"/>
    </source>
</evidence>
<evidence type="ECO:0000259" key="4">
    <source>
        <dbReference type="Pfam" id="PF05368"/>
    </source>
</evidence>
<evidence type="ECO:0000313" key="5">
    <source>
        <dbReference type="EMBL" id="KAF2799545.1"/>
    </source>
</evidence>
<comment type="similarity">
    <text evidence="1">Belongs to the NmrA-type oxidoreductase family.</text>
</comment>
<keyword evidence="6" id="KW-1185">Reference proteome</keyword>
<dbReference type="PANTHER" id="PTHR42748">
    <property type="entry name" value="NITROGEN METABOLITE REPRESSION PROTEIN NMRA FAMILY MEMBER"/>
    <property type="match status" value="1"/>
</dbReference>
<dbReference type="GO" id="GO:0005634">
    <property type="term" value="C:nucleus"/>
    <property type="evidence" value="ECO:0007669"/>
    <property type="project" value="TreeGrafter"/>
</dbReference>
<dbReference type="Pfam" id="PF05368">
    <property type="entry name" value="NmrA"/>
    <property type="match status" value="1"/>
</dbReference>
<evidence type="ECO:0000256" key="1">
    <source>
        <dbReference type="ARBA" id="ARBA00006328"/>
    </source>
</evidence>
<dbReference type="InterPro" id="IPR008030">
    <property type="entry name" value="NmrA-like"/>
</dbReference>
<keyword evidence="3" id="KW-0560">Oxidoreductase</keyword>
<dbReference type="EMBL" id="MU001762">
    <property type="protein sequence ID" value="KAF2799545.1"/>
    <property type="molecule type" value="Genomic_DNA"/>
</dbReference>
<protein>
    <submittedName>
        <fullName evidence="5">NAD(P)-binding protein</fullName>
    </submittedName>
</protein>
<feature type="domain" description="NmrA-like" evidence="4">
    <location>
        <begin position="3"/>
        <end position="252"/>
    </location>
</feature>
<evidence type="ECO:0000313" key="6">
    <source>
        <dbReference type="Proteomes" id="UP000799757"/>
    </source>
</evidence>
<dbReference type="Gene3D" id="3.40.50.720">
    <property type="entry name" value="NAD(P)-binding Rossmann-like Domain"/>
    <property type="match status" value="1"/>
</dbReference>
<organism evidence="5 6">
    <name type="scientific">Melanomma pulvis-pyrius CBS 109.77</name>
    <dbReference type="NCBI Taxonomy" id="1314802"/>
    <lineage>
        <taxon>Eukaryota</taxon>
        <taxon>Fungi</taxon>
        <taxon>Dikarya</taxon>
        <taxon>Ascomycota</taxon>
        <taxon>Pezizomycotina</taxon>
        <taxon>Dothideomycetes</taxon>
        <taxon>Pleosporomycetidae</taxon>
        <taxon>Pleosporales</taxon>
        <taxon>Melanommataceae</taxon>
        <taxon>Melanomma</taxon>
    </lineage>
</organism>
<name>A0A6A6XU33_9PLEO</name>
<dbReference type="OrthoDB" id="419598at2759"/>
<sequence>MSHKTALVIRATGSQGKAVTEHLLKAGWAVHALVRDPEDARALALKKIGASLHKGELSDKSSVEAALVGCTAVFLNQMPSLTDRSAETREAGAALDAAKKAGAEFVVHSTTLPLNDPNIKEKLEKSIVAPAILDKGDVEKLVKASGIPFAIIRPGYFMTNLIGPLSSYAFPDLASGKFLTSFETDTVLPLVDTYDIGAIAAAVFEDQPRYAGKTISFAGEKLGIQDIVKELSIVAGKEVEVVFRTEEETAKESATNPFIAGQTLSIGLHKLVDIEEVKKLGVPLTSFRQFLEKHKDAVLT</sequence>
<dbReference type="Gene3D" id="3.90.25.10">
    <property type="entry name" value="UDP-galactose 4-epimerase, domain 1"/>
    <property type="match status" value="1"/>
</dbReference>
<keyword evidence="2" id="KW-0521">NADP</keyword>
<reference evidence="5" key="1">
    <citation type="journal article" date="2020" name="Stud. Mycol.">
        <title>101 Dothideomycetes genomes: a test case for predicting lifestyles and emergence of pathogens.</title>
        <authorList>
            <person name="Haridas S."/>
            <person name="Albert R."/>
            <person name="Binder M."/>
            <person name="Bloem J."/>
            <person name="Labutti K."/>
            <person name="Salamov A."/>
            <person name="Andreopoulos B."/>
            <person name="Baker S."/>
            <person name="Barry K."/>
            <person name="Bills G."/>
            <person name="Bluhm B."/>
            <person name="Cannon C."/>
            <person name="Castanera R."/>
            <person name="Culley D."/>
            <person name="Daum C."/>
            <person name="Ezra D."/>
            <person name="Gonzalez J."/>
            <person name="Henrissat B."/>
            <person name="Kuo A."/>
            <person name="Liang C."/>
            <person name="Lipzen A."/>
            <person name="Lutzoni F."/>
            <person name="Magnuson J."/>
            <person name="Mondo S."/>
            <person name="Nolan M."/>
            <person name="Ohm R."/>
            <person name="Pangilinan J."/>
            <person name="Park H.-J."/>
            <person name="Ramirez L."/>
            <person name="Alfaro M."/>
            <person name="Sun H."/>
            <person name="Tritt A."/>
            <person name="Yoshinaga Y."/>
            <person name="Zwiers L.-H."/>
            <person name="Turgeon B."/>
            <person name="Goodwin S."/>
            <person name="Spatafora J."/>
            <person name="Crous P."/>
            <person name="Grigoriev I."/>
        </authorList>
    </citation>
    <scope>NUCLEOTIDE SEQUENCE</scope>
    <source>
        <strain evidence="5">CBS 109.77</strain>
    </source>
</reference>
<accession>A0A6A6XU33</accession>
<dbReference type="PANTHER" id="PTHR42748:SF30">
    <property type="entry name" value="NMRA-LIKE DOMAIN-CONTAINING PROTEIN"/>
    <property type="match status" value="1"/>
</dbReference>
<proteinExistence type="inferred from homology"/>
<dbReference type="AlphaFoldDB" id="A0A6A6XU33"/>
<dbReference type="SUPFAM" id="SSF51735">
    <property type="entry name" value="NAD(P)-binding Rossmann-fold domains"/>
    <property type="match status" value="1"/>
</dbReference>
<dbReference type="Proteomes" id="UP000799757">
    <property type="component" value="Unassembled WGS sequence"/>
</dbReference>
<dbReference type="GO" id="GO:0016491">
    <property type="term" value="F:oxidoreductase activity"/>
    <property type="evidence" value="ECO:0007669"/>
    <property type="project" value="UniProtKB-KW"/>
</dbReference>